<dbReference type="SMART" id="SM00897">
    <property type="entry name" value="FIST"/>
    <property type="match status" value="1"/>
</dbReference>
<keyword evidence="4" id="KW-1185">Reference proteome</keyword>
<gene>
    <name evidence="3" type="ORF">C7443_10717</name>
</gene>
<dbReference type="Pfam" id="PF10442">
    <property type="entry name" value="FIST_C"/>
    <property type="match status" value="1"/>
</dbReference>
<accession>A0A317MTL9</accession>
<dbReference type="Pfam" id="PF08495">
    <property type="entry name" value="FIST"/>
    <property type="match status" value="1"/>
</dbReference>
<evidence type="ECO:0008006" key="5">
    <source>
        <dbReference type="Google" id="ProtNLM"/>
    </source>
</evidence>
<dbReference type="InterPro" id="IPR013702">
    <property type="entry name" value="FIST_domain_N"/>
</dbReference>
<dbReference type="SMART" id="SM01204">
    <property type="entry name" value="FIST_C"/>
    <property type="match status" value="1"/>
</dbReference>
<proteinExistence type="predicted"/>
<dbReference type="EMBL" id="QGTJ01000007">
    <property type="protein sequence ID" value="PWV60456.1"/>
    <property type="molecule type" value="Genomic_DNA"/>
</dbReference>
<evidence type="ECO:0000259" key="2">
    <source>
        <dbReference type="SMART" id="SM01204"/>
    </source>
</evidence>
<sequence length="377" mass="40322">MRSHVLHHLTDTSANALQTLIAARRRAAPQAGLLALVAESEQDCVAPLQAACRQLGMPLLGAIFPALIVDDELRDCGVWLIELDPMPAYGLLAALHTAETDAARLSAAVNPALGDDRPTLFMLLDAQLRHTASLLDALYLKLADRVHYLGVNAGSESFRPLACLFDATRRVDDGAGWLLLPPGIPTALEHGYPAPSQVMTATSTVGNRIVAIDWEPAFEAYRRLIGSSYGIELNRDNFYRYATHFPVGILRACNEVLVRIPVVLEDDGSLFCIGEVPANSVLTVLAAPPAGADCGLNRLLEHLGPPAPNDELLLFYCAGRRLHFDAYAQNELAGLRAASGSRRLAGALSLGEIGGAGSDTYPLFHNAALVCARLPSP</sequence>
<evidence type="ECO:0000313" key="4">
    <source>
        <dbReference type="Proteomes" id="UP000246569"/>
    </source>
</evidence>
<dbReference type="AlphaFoldDB" id="A0A317MTL9"/>
<name>A0A317MTL9_9GAMM</name>
<dbReference type="RefSeq" id="WP_110018952.1">
    <property type="nucleotide sequence ID" value="NZ_QGTJ01000007.1"/>
</dbReference>
<dbReference type="OrthoDB" id="378730at2"/>
<comment type="caution">
    <text evidence="3">The sequence shown here is derived from an EMBL/GenBank/DDBJ whole genome shotgun (WGS) entry which is preliminary data.</text>
</comment>
<dbReference type="Proteomes" id="UP000246569">
    <property type="component" value="Unassembled WGS sequence"/>
</dbReference>
<evidence type="ECO:0000313" key="3">
    <source>
        <dbReference type="EMBL" id="PWV60456.1"/>
    </source>
</evidence>
<evidence type="ECO:0000259" key="1">
    <source>
        <dbReference type="SMART" id="SM00897"/>
    </source>
</evidence>
<organism evidence="3 4">
    <name type="scientific">Plasticicumulans acidivorans</name>
    <dbReference type="NCBI Taxonomy" id="886464"/>
    <lineage>
        <taxon>Bacteria</taxon>
        <taxon>Pseudomonadati</taxon>
        <taxon>Pseudomonadota</taxon>
        <taxon>Gammaproteobacteria</taxon>
        <taxon>Candidatus Competibacteraceae</taxon>
        <taxon>Plasticicumulans</taxon>
    </lineage>
</organism>
<dbReference type="InterPro" id="IPR019494">
    <property type="entry name" value="FIST_C"/>
</dbReference>
<dbReference type="PANTHER" id="PTHR40252">
    <property type="entry name" value="BLR0328 PROTEIN"/>
    <property type="match status" value="1"/>
</dbReference>
<feature type="domain" description="FIST C-domain" evidence="2">
    <location>
        <begin position="217"/>
        <end position="356"/>
    </location>
</feature>
<dbReference type="PANTHER" id="PTHR40252:SF2">
    <property type="entry name" value="BLR0328 PROTEIN"/>
    <property type="match status" value="1"/>
</dbReference>
<protein>
    <recommendedName>
        <fullName evidence="5">FIST-like protein</fullName>
    </recommendedName>
</protein>
<feature type="domain" description="FIST" evidence="1">
    <location>
        <begin position="29"/>
        <end position="216"/>
    </location>
</feature>
<reference evidence="3 4" key="1">
    <citation type="submission" date="2018-05" db="EMBL/GenBank/DDBJ databases">
        <title>Genomic Encyclopedia of Type Strains, Phase IV (KMG-IV): sequencing the most valuable type-strain genomes for metagenomic binning, comparative biology and taxonomic classification.</title>
        <authorList>
            <person name="Goeker M."/>
        </authorList>
    </citation>
    <scope>NUCLEOTIDE SEQUENCE [LARGE SCALE GENOMIC DNA]</scope>
    <source>
        <strain evidence="3 4">DSM 23606</strain>
    </source>
</reference>